<dbReference type="InterPro" id="IPR051681">
    <property type="entry name" value="Ser/Thr_Kinases-Pseudokinases"/>
</dbReference>
<feature type="binding site" evidence="5">
    <location>
        <position position="448"/>
    </location>
    <ligand>
        <name>ATP</name>
        <dbReference type="ChEBI" id="CHEBI:30616"/>
    </ligand>
</feature>
<dbReference type="InterPro" id="IPR011009">
    <property type="entry name" value="Kinase-like_dom_sf"/>
</dbReference>
<dbReference type="Gene3D" id="3.30.200.20">
    <property type="entry name" value="Phosphorylase Kinase, domain 1"/>
    <property type="match status" value="1"/>
</dbReference>
<feature type="region of interest" description="Disordered" evidence="7">
    <location>
        <begin position="870"/>
        <end position="889"/>
    </location>
</feature>
<dbReference type="SUPFAM" id="SSF56112">
    <property type="entry name" value="Protein kinase-like (PK-like)"/>
    <property type="match status" value="1"/>
</dbReference>
<dbReference type="EMBL" id="LC088665">
    <property type="protein sequence ID" value="BAV58353.1"/>
    <property type="molecule type" value="mRNA"/>
</dbReference>
<dbReference type="PANTHER" id="PTHR44329">
    <property type="entry name" value="SERINE/THREONINE-PROTEIN KINASE TNNI3K-RELATED"/>
    <property type="match status" value="1"/>
</dbReference>
<evidence type="ECO:0000259" key="9">
    <source>
        <dbReference type="PROSITE" id="PS50011"/>
    </source>
</evidence>
<dbReference type="InterPro" id="IPR017441">
    <property type="entry name" value="Protein_kinase_ATP_BS"/>
</dbReference>
<proteinExistence type="evidence at transcript level"/>
<reference evidence="10" key="1">
    <citation type="submission" date="2015-10" db="EMBL/GenBank/DDBJ databases">
        <title>Evolution of the mating-type locus in an isomorphic haploid-diploid life cycle and isogamy.</title>
        <authorList>
            <person name="Yamazaki T."/>
            <person name="Suzuki R."/>
            <person name="Ichihara K."/>
            <person name="Toyoda A."/>
            <person name="Kuwano K."/>
            <person name="Kawano S."/>
        </authorList>
    </citation>
    <scope>NUCLEOTIDE SEQUENCE</scope>
    <source>
        <strain evidence="10">MGEC-1</strain>
    </source>
</reference>
<keyword evidence="2 5" id="KW-0547">Nucleotide-binding</keyword>
<keyword evidence="6" id="KW-0175">Coiled coil</keyword>
<keyword evidence="1" id="KW-0808">Transferase</keyword>
<gene>
    <name evidence="10" type="primary">MAPKKK1f</name>
</gene>
<dbReference type="Gene3D" id="1.10.510.10">
    <property type="entry name" value="Transferase(Phosphotransferase) domain 1"/>
    <property type="match status" value="1"/>
</dbReference>
<evidence type="ECO:0000256" key="8">
    <source>
        <dbReference type="SAM" id="SignalP"/>
    </source>
</evidence>
<evidence type="ECO:0000256" key="1">
    <source>
        <dbReference type="ARBA" id="ARBA00022679"/>
    </source>
</evidence>
<evidence type="ECO:0000256" key="6">
    <source>
        <dbReference type="SAM" id="Coils"/>
    </source>
</evidence>
<name>A0A1C9ZPX6_9CHLO</name>
<keyword evidence="8" id="KW-0732">Signal</keyword>
<keyword evidence="3" id="KW-0418">Kinase</keyword>
<feature type="coiled-coil region" evidence="6">
    <location>
        <begin position="320"/>
        <end position="361"/>
    </location>
</feature>
<feature type="region of interest" description="Disordered" evidence="7">
    <location>
        <begin position="365"/>
        <end position="390"/>
    </location>
</feature>
<dbReference type="InterPro" id="IPR008271">
    <property type="entry name" value="Ser/Thr_kinase_AS"/>
</dbReference>
<dbReference type="Pfam" id="PF00069">
    <property type="entry name" value="Pkinase"/>
    <property type="match status" value="1"/>
</dbReference>
<organism evidence="10">
    <name type="scientific">Ulva partita</name>
    <dbReference type="NCBI Taxonomy" id="1605170"/>
    <lineage>
        <taxon>Eukaryota</taxon>
        <taxon>Viridiplantae</taxon>
        <taxon>Chlorophyta</taxon>
        <taxon>core chlorophytes</taxon>
        <taxon>Ulvophyceae</taxon>
        <taxon>OUU clade</taxon>
        <taxon>Ulvales</taxon>
        <taxon>Ulvaceae</taxon>
        <taxon>Ulva</taxon>
    </lineage>
</organism>
<evidence type="ECO:0000256" key="4">
    <source>
        <dbReference type="ARBA" id="ARBA00022840"/>
    </source>
</evidence>
<dbReference type="PROSITE" id="PS00107">
    <property type="entry name" value="PROTEIN_KINASE_ATP"/>
    <property type="match status" value="1"/>
</dbReference>
<keyword evidence="4 5" id="KW-0067">ATP-binding</keyword>
<protein>
    <recommendedName>
        <fullName evidence="9">Protein kinase domain-containing protein</fullName>
    </recommendedName>
</protein>
<evidence type="ECO:0000256" key="7">
    <source>
        <dbReference type="SAM" id="MobiDB-lite"/>
    </source>
</evidence>
<evidence type="ECO:0000313" key="10">
    <source>
        <dbReference type="EMBL" id="BAV58353.1"/>
    </source>
</evidence>
<dbReference type="GO" id="GO:0005524">
    <property type="term" value="F:ATP binding"/>
    <property type="evidence" value="ECO:0007669"/>
    <property type="project" value="UniProtKB-UniRule"/>
</dbReference>
<feature type="signal peptide" evidence="8">
    <location>
        <begin position="1"/>
        <end position="23"/>
    </location>
</feature>
<accession>A0A1C9ZPX6</accession>
<sequence>MTICSSIALCLCVVGLAVDARKAAPIHGSELLLRRLLQEDVVTGIRVANFTNLPGNLTAEVEYNVPEVQLAGSINITSTNSEKVPYGTYFLGPEQVRQLNETISAEMSLVSPAQARKTPIIEFPGVALRGESVLDTLSTKQPNRIPTVYSPFHAGWKFVVDSREAPPGVTLNFSNMTLLLANVTYDGIYESGFMEFFDLGRSARFCFTNSMLVLQSCDGYIPNTYHMWCCTKRQCNILYTQQAIEDLGYDTIDNLEYITCHALEPSEEGGADGDGSATGVSRDVTVPLIASSVALVTLLSLALFVLWRHRRFQRLNRHKEEEMQMQIGNYEQELEHHRERSKNEQAELQKVKMQYKMLEMDLLANTAGSGDKPPSGVADPPSRSPPQPLTVLDADETQQNAKSIQRQLRSVLHAADERTPVSVQAEIGRGAFGVVYRGVWKNIQVAIKTVLFQASGDIQSDPVLREAMLALRIAHPNLVATYRANVRMLEDVSVPTGTATSGGGGGGALQFTGEFTPSYQLFLLQEYCDSGTLYDWLSRERMHPGNVPDQAVIVRCALDIARGVQHLHHSEIIHGDLKPQNIMLTTVPEAVRTQSDTPSPPSFPYIAKLTDFGLSFQMDRNKSHMSNMRIGTPFYFAPEVQGKGYLSKASDMYSFGVLLWEMFHGMPPYAADNGHLVNNNSFPRFDLRHREDAPFSYVVVSLACLSDNYEKRPNIDDVVTVLEDLNECLNGTPDGSQLMRNASLRRVTKGSYKAGFAAPASLVKQVSAAPPIPQRPAVARSGKVTKQDVNVSQTILSMLSKSGLHRDTDLRKRLDVTDAAELEKLAGVTGPAGGGGRAPERCLKDVHGKHGAASVHVNQQWMFDVLPPSSFTEGTGRNAGGVAGATRKP</sequence>
<dbReference type="GO" id="GO:0004674">
    <property type="term" value="F:protein serine/threonine kinase activity"/>
    <property type="evidence" value="ECO:0007669"/>
    <property type="project" value="TreeGrafter"/>
</dbReference>
<dbReference type="SMART" id="SM00220">
    <property type="entry name" value="S_TKc"/>
    <property type="match status" value="1"/>
</dbReference>
<evidence type="ECO:0000256" key="2">
    <source>
        <dbReference type="ARBA" id="ARBA00022741"/>
    </source>
</evidence>
<feature type="chain" id="PRO_5008896835" description="Protein kinase domain-containing protein" evidence="8">
    <location>
        <begin position="24"/>
        <end position="889"/>
    </location>
</feature>
<dbReference type="InterPro" id="IPR000719">
    <property type="entry name" value="Prot_kinase_dom"/>
</dbReference>
<evidence type="ECO:0000256" key="5">
    <source>
        <dbReference type="PROSITE-ProRule" id="PRU10141"/>
    </source>
</evidence>
<feature type="domain" description="Protein kinase" evidence="9">
    <location>
        <begin position="421"/>
        <end position="729"/>
    </location>
</feature>
<dbReference type="AlphaFoldDB" id="A0A1C9ZPX6"/>
<evidence type="ECO:0000256" key="3">
    <source>
        <dbReference type="ARBA" id="ARBA00022777"/>
    </source>
</evidence>
<dbReference type="PROSITE" id="PS50011">
    <property type="entry name" value="PROTEIN_KINASE_DOM"/>
    <property type="match status" value="1"/>
</dbReference>
<dbReference type="PROSITE" id="PS00108">
    <property type="entry name" value="PROTEIN_KINASE_ST"/>
    <property type="match status" value="1"/>
</dbReference>